<accession>A0A2S9H336</accession>
<dbReference type="InterPro" id="IPR011990">
    <property type="entry name" value="TPR-like_helical_dom_sf"/>
</dbReference>
<comment type="caution">
    <text evidence="3">The sequence shown here is derived from an EMBL/GenBank/DDBJ whole genome shotgun (WGS) entry which is preliminary data.</text>
</comment>
<dbReference type="Gene3D" id="1.25.40.10">
    <property type="entry name" value="Tetratricopeptide repeat domain"/>
    <property type="match status" value="1"/>
</dbReference>
<dbReference type="PANTHER" id="PTHR11102">
    <property type="entry name" value="SEL-1-LIKE PROTEIN"/>
    <property type="match status" value="1"/>
</dbReference>
<dbReference type="InterPro" id="IPR050767">
    <property type="entry name" value="Sel1_AlgK"/>
</dbReference>
<organism evidence="3 4">
    <name type="scientific">Solimicrobium silvestre</name>
    <dbReference type="NCBI Taxonomy" id="2099400"/>
    <lineage>
        <taxon>Bacteria</taxon>
        <taxon>Pseudomonadati</taxon>
        <taxon>Pseudomonadota</taxon>
        <taxon>Betaproteobacteria</taxon>
        <taxon>Burkholderiales</taxon>
        <taxon>Oxalobacteraceae</taxon>
        <taxon>Solimicrobium</taxon>
    </lineage>
</organism>
<dbReference type="OrthoDB" id="8771897at2"/>
<evidence type="ECO:0000256" key="1">
    <source>
        <dbReference type="SAM" id="MobiDB-lite"/>
    </source>
</evidence>
<keyword evidence="4" id="KW-1185">Reference proteome</keyword>
<name>A0A2S9H336_9BURK</name>
<dbReference type="Proteomes" id="UP000237839">
    <property type="component" value="Unassembled WGS sequence"/>
</dbReference>
<dbReference type="SUPFAM" id="SSF81901">
    <property type="entry name" value="HCP-like"/>
    <property type="match status" value="1"/>
</dbReference>
<evidence type="ECO:0000313" key="3">
    <source>
        <dbReference type="EMBL" id="PRC94367.1"/>
    </source>
</evidence>
<keyword evidence="2" id="KW-0812">Transmembrane</keyword>
<dbReference type="PANTHER" id="PTHR11102:SF160">
    <property type="entry name" value="ERAD-ASSOCIATED E3 UBIQUITIN-PROTEIN LIGASE COMPONENT HRD3"/>
    <property type="match status" value="1"/>
</dbReference>
<gene>
    <name evidence="3" type="ORF">S2091_0988</name>
</gene>
<keyword evidence="2" id="KW-1133">Transmembrane helix</keyword>
<evidence type="ECO:0000256" key="2">
    <source>
        <dbReference type="SAM" id="Phobius"/>
    </source>
</evidence>
<evidence type="ECO:0008006" key="5">
    <source>
        <dbReference type="Google" id="ProtNLM"/>
    </source>
</evidence>
<dbReference type="RefSeq" id="WP_133166867.1">
    <property type="nucleotide sequence ID" value="NZ_PUGF01000003.1"/>
</dbReference>
<evidence type="ECO:0000313" key="4">
    <source>
        <dbReference type="Proteomes" id="UP000237839"/>
    </source>
</evidence>
<dbReference type="AlphaFoldDB" id="A0A2S9H336"/>
<feature type="region of interest" description="Disordered" evidence="1">
    <location>
        <begin position="51"/>
        <end position="79"/>
    </location>
</feature>
<reference evidence="3 4" key="1">
    <citation type="submission" date="2018-02" db="EMBL/GenBank/DDBJ databases">
        <title>Solimicrobium silvestre gen. nov., sp. nov., isolated from alpine forest soil.</title>
        <authorList>
            <person name="Margesin R."/>
            <person name="Albuquerque L."/>
            <person name="Zhang D.-C."/>
            <person name="Froufe H.J.C."/>
            <person name="Severino R."/>
            <person name="Roxo I."/>
            <person name="Egas C."/>
            <person name="Da Costa M.S."/>
        </authorList>
    </citation>
    <scope>NUCLEOTIDE SEQUENCE [LARGE SCALE GENOMIC DNA]</scope>
    <source>
        <strain evidence="3 4">S20-91</strain>
    </source>
</reference>
<feature type="transmembrane region" description="Helical" evidence="2">
    <location>
        <begin position="21"/>
        <end position="42"/>
    </location>
</feature>
<sequence length="298" mass="32683">MTTHHSSVTGKEVTVMKSKPLTIIVIVVALFAGAAMWIYFSWNKEAGPASTQVTADQSNPEKSTGHQWFSNITNTSKPDGSKTKLSIFKGGDGKYVDVNGTTVTQYVNGLRAAADKGDTLAEYNIYSAETYCTGVVKRQRVYNTQPTDTEQAFCKDFNFSPKERLDYLNMAAKGGNNMALVTFGTEAPEWLSQDPESGVKDPRYTAWTQQAFNYNQQAAQQGSSIAMFMLGDSYARGLGVQQNYQLAVTYDLAFRALSYTNKDLTTIPPNPNYAEQLTPDEIAQARSAAAALIKSIPH</sequence>
<dbReference type="EMBL" id="PUGF01000003">
    <property type="protein sequence ID" value="PRC94367.1"/>
    <property type="molecule type" value="Genomic_DNA"/>
</dbReference>
<protein>
    <recommendedName>
        <fullName evidence="5">Sel1 repeat</fullName>
    </recommendedName>
</protein>
<proteinExistence type="predicted"/>
<keyword evidence="2" id="KW-0472">Membrane</keyword>
<feature type="compositionally biased region" description="Polar residues" evidence="1">
    <location>
        <begin position="51"/>
        <end position="78"/>
    </location>
</feature>